<protein>
    <recommendedName>
        <fullName evidence="2">NADH dehydrogenase [ubiquinone] 1 alpha subcomplex subunit 12</fullName>
    </recommendedName>
</protein>
<reference evidence="3" key="2">
    <citation type="submission" date="2020-06" db="EMBL/GenBank/DDBJ databases">
        <authorList>
            <person name="Ji K."/>
            <person name="Li J."/>
        </authorList>
    </citation>
    <scope>NUCLEOTIDE SEQUENCE</scope>
    <source>
        <strain evidence="3">JKM2019</strain>
        <tissue evidence="3">Whole body</tissue>
    </source>
</reference>
<dbReference type="OrthoDB" id="274641at2759"/>
<evidence type="ECO:0000256" key="2">
    <source>
        <dbReference type="RuleBase" id="RU363103"/>
    </source>
</evidence>
<dbReference type="EMBL" id="SDOV01000007">
    <property type="protein sequence ID" value="KAH7639134.1"/>
    <property type="molecule type" value="Genomic_DNA"/>
</dbReference>
<keyword evidence="2" id="KW-0813">Transport</keyword>
<reference evidence="3" key="3">
    <citation type="journal article" date="2021" name="World Allergy Organ. J.">
        <title>Chromosome-level assembly of Dermatophagoides farinae genome and transcriptome reveals two novel allergens Der f 37 and Der f 39.</title>
        <authorList>
            <person name="Chen J."/>
            <person name="Cai Z."/>
            <person name="Fan D."/>
            <person name="Hu J."/>
            <person name="Hou Y."/>
            <person name="He Y."/>
            <person name="Zhang Z."/>
            <person name="Zhao Z."/>
            <person name="Gao P."/>
            <person name="Hu W."/>
            <person name="Sun J."/>
            <person name="Li J."/>
            <person name="Ji K."/>
        </authorList>
    </citation>
    <scope>NUCLEOTIDE SEQUENCE</scope>
    <source>
        <strain evidence="3">JKM2019</strain>
    </source>
</reference>
<dbReference type="Proteomes" id="UP000790347">
    <property type="component" value="Unassembled WGS sequence"/>
</dbReference>
<organism evidence="4 5">
    <name type="scientific">Dermatophagoides farinae</name>
    <name type="common">American house dust mite</name>
    <dbReference type="NCBI Taxonomy" id="6954"/>
    <lineage>
        <taxon>Eukaryota</taxon>
        <taxon>Metazoa</taxon>
        <taxon>Ecdysozoa</taxon>
        <taxon>Arthropoda</taxon>
        <taxon>Chelicerata</taxon>
        <taxon>Arachnida</taxon>
        <taxon>Acari</taxon>
        <taxon>Acariformes</taxon>
        <taxon>Sarcoptiformes</taxon>
        <taxon>Astigmata</taxon>
        <taxon>Psoroptidia</taxon>
        <taxon>Analgoidea</taxon>
        <taxon>Pyroglyphidae</taxon>
        <taxon>Dermatophagoidinae</taxon>
        <taxon>Dermatophagoides</taxon>
    </lineage>
</organism>
<name>A0A922L753_DERFA</name>
<keyword evidence="2" id="KW-0472">Membrane</keyword>
<comment type="similarity">
    <text evidence="1 2">Belongs to the complex I NDUFA12 subunit family.</text>
</comment>
<accession>A0A922L753</accession>
<dbReference type="Proteomes" id="UP000828236">
    <property type="component" value="Unassembled WGS sequence"/>
</dbReference>
<keyword evidence="2" id="KW-0249">Electron transport</keyword>
<dbReference type="GO" id="GO:0006979">
    <property type="term" value="P:response to oxidative stress"/>
    <property type="evidence" value="ECO:0007669"/>
    <property type="project" value="TreeGrafter"/>
</dbReference>
<dbReference type="GO" id="GO:0045271">
    <property type="term" value="C:respiratory chain complex I"/>
    <property type="evidence" value="ECO:0007669"/>
    <property type="project" value="InterPro"/>
</dbReference>
<dbReference type="AlphaFoldDB" id="A0A922L753"/>
<evidence type="ECO:0000313" key="4">
    <source>
        <dbReference type="EMBL" id="KAH9522354.1"/>
    </source>
</evidence>
<keyword evidence="5" id="KW-1185">Reference proteome</keyword>
<dbReference type="GO" id="GO:0005743">
    <property type="term" value="C:mitochondrial inner membrane"/>
    <property type="evidence" value="ECO:0007669"/>
    <property type="project" value="UniProtKB-SubCell"/>
</dbReference>
<comment type="function">
    <text evidence="2">Accessory subunit of the mitochondrial membrane respiratory chain NADH dehydrogenase (Complex I), that is believed not to be involved in catalysis. Complex I functions in the transfer of electrons from NADH to the respiratory chain. The immediate electron acceptor for the enzyme is believed to be ubiquinone.</text>
</comment>
<evidence type="ECO:0000313" key="5">
    <source>
        <dbReference type="Proteomes" id="UP000790347"/>
    </source>
</evidence>
<reference evidence="4" key="4">
    <citation type="journal article" date="2022" name="Res Sq">
        <title>Comparative Genomics Reveals Insights into the Divergent Evolution of Astigmatic Mites and Household Pest Adaptations.</title>
        <authorList>
            <person name="Xiong Q."/>
            <person name="Wan A.T.-Y."/>
            <person name="Liu X.-Y."/>
            <person name="Fung C.S.-H."/>
            <person name="Xiao X."/>
            <person name="Malainual N."/>
            <person name="Hou J."/>
            <person name="Wang L."/>
            <person name="Wang M."/>
            <person name="Yang K."/>
            <person name="Cui Y."/>
            <person name="Leung E."/>
            <person name="Nong W."/>
            <person name="Shin S.-K."/>
            <person name="Au S."/>
            <person name="Jeong K.Y."/>
            <person name="Chew F.T."/>
            <person name="Hui J."/>
            <person name="Leung T.F."/>
            <person name="Tungtrongchitr A."/>
            <person name="Zhong N."/>
            <person name="Liu Z."/>
            <person name="Tsui S."/>
        </authorList>
    </citation>
    <scope>NUCLEOTIDE SEQUENCE</scope>
    <source>
        <strain evidence="4">Derf</strain>
        <tissue evidence="4">Whole organism</tissue>
    </source>
</reference>
<proteinExistence type="inferred from homology"/>
<evidence type="ECO:0000256" key="1">
    <source>
        <dbReference type="ARBA" id="ARBA00007355"/>
    </source>
</evidence>
<dbReference type="Pfam" id="PF05071">
    <property type="entry name" value="NDUFA12"/>
    <property type="match status" value="1"/>
</dbReference>
<reference evidence="4" key="1">
    <citation type="submission" date="2013-05" db="EMBL/GenBank/DDBJ databases">
        <authorList>
            <person name="Yim A.K.Y."/>
            <person name="Chan T.F."/>
            <person name="Ji K.M."/>
            <person name="Liu X.Y."/>
            <person name="Zhou J.W."/>
            <person name="Li R.Q."/>
            <person name="Yang K.Y."/>
            <person name="Li J."/>
            <person name="Li M."/>
            <person name="Law P.T.W."/>
            <person name="Wu Y.L."/>
            <person name="Cai Z.L."/>
            <person name="Qin H."/>
            <person name="Bao Y."/>
            <person name="Leung R.K.K."/>
            <person name="Ng P.K.S."/>
            <person name="Zou J."/>
            <person name="Zhong X.J."/>
            <person name="Ran P.X."/>
            <person name="Zhong N.S."/>
            <person name="Liu Z.G."/>
            <person name="Tsui S.K.W."/>
        </authorList>
    </citation>
    <scope>NUCLEOTIDE SEQUENCE</scope>
    <source>
        <strain evidence="4">Derf</strain>
        <tissue evidence="4">Whole organism</tissue>
    </source>
</reference>
<gene>
    <name evidence="4" type="primary">NDUFA12</name>
    <name evidence="4" type="ORF">DERF_005933</name>
    <name evidence="3" type="ORF">HUG17_3167</name>
</gene>
<comment type="subcellular location">
    <subcellularLocation>
        <location evidence="2">Mitochondrion inner membrane</location>
        <topology evidence="2">Peripheral membrane protein</topology>
        <orientation evidence="2">Matrix side</orientation>
    </subcellularLocation>
</comment>
<keyword evidence="2" id="KW-0999">Mitochondrion inner membrane</keyword>
<sequence>MYELGNIFIEGETVGLYFKHKKLTTTTKEKNSNPKRNLFFSGLKKMSIKELLALDKLQRFFRTIQHNGGVINSIKKLYRYDVVKIGTLIGTDKYGNRYYENNEFMHGANRWIEYADRVHLDYDASQIPAEWHGWLHYMTDIPPTKAQYSRHRWMIDHQENMTGTRYQYVPYSTTPPKIQSWQPSQTSSSQQPQLK</sequence>
<comment type="subunit">
    <text evidence="2">Complex I is composed of 45 different subunits.</text>
</comment>
<dbReference type="EMBL" id="ASGP02000002">
    <property type="protein sequence ID" value="KAH9522354.1"/>
    <property type="molecule type" value="Genomic_DNA"/>
</dbReference>
<comment type="caution">
    <text evidence="4">The sequence shown here is derived from an EMBL/GenBank/DDBJ whole genome shotgun (WGS) entry which is preliminary data.</text>
</comment>
<evidence type="ECO:0000313" key="3">
    <source>
        <dbReference type="EMBL" id="KAH7639134.1"/>
    </source>
</evidence>
<dbReference type="PANTHER" id="PTHR12910:SF2">
    <property type="entry name" value="NADH DEHYDROGENASE [UBIQUINONE] 1 ALPHA SUBCOMPLEX SUBUNIT 12"/>
    <property type="match status" value="1"/>
</dbReference>
<dbReference type="InterPro" id="IPR007763">
    <property type="entry name" value="NDUFA12"/>
</dbReference>
<keyword evidence="2" id="KW-0496">Mitochondrion</keyword>
<keyword evidence="2" id="KW-0679">Respiratory chain</keyword>
<dbReference type="PANTHER" id="PTHR12910">
    <property type="entry name" value="NADH-UBIQUINONE OXIDOREDUCTASE SUBUNIT B17.2"/>
    <property type="match status" value="1"/>
</dbReference>